<proteinExistence type="predicted"/>
<dbReference type="CDD" id="cd00090">
    <property type="entry name" value="HTH_ARSR"/>
    <property type="match status" value="1"/>
</dbReference>
<dbReference type="Proteomes" id="UP000095210">
    <property type="component" value="Chromosome"/>
</dbReference>
<evidence type="ECO:0000259" key="4">
    <source>
        <dbReference type="Pfam" id="PF12802"/>
    </source>
</evidence>
<dbReference type="AlphaFoldDB" id="A0AAC9MX51"/>
<evidence type="ECO:0000256" key="3">
    <source>
        <dbReference type="ARBA" id="ARBA00023163"/>
    </source>
</evidence>
<dbReference type="GO" id="GO:0003677">
    <property type="term" value="F:DNA binding"/>
    <property type="evidence" value="ECO:0007669"/>
    <property type="project" value="UniProtKB-KW"/>
</dbReference>
<gene>
    <name evidence="5" type="ORF">TL08_05310</name>
</gene>
<accession>A0AAC9MX51</accession>
<keyword evidence="3" id="KW-0804">Transcription</keyword>
<dbReference type="SUPFAM" id="SSF46785">
    <property type="entry name" value="Winged helix' DNA-binding domain"/>
    <property type="match status" value="1"/>
</dbReference>
<organism evidence="5 6">
    <name type="scientific">Actinoalloteichus hymeniacidonis</name>
    <dbReference type="NCBI Taxonomy" id="340345"/>
    <lineage>
        <taxon>Bacteria</taxon>
        <taxon>Bacillati</taxon>
        <taxon>Actinomycetota</taxon>
        <taxon>Actinomycetes</taxon>
        <taxon>Pseudonocardiales</taxon>
        <taxon>Pseudonocardiaceae</taxon>
        <taxon>Actinoalloteichus</taxon>
    </lineage>
</organism>
<dbReference type="Gene3D" id="1.10.287.160">
    <property type="entry name" value="HR1 repeat"/>
    <property type="match status" value="1"/>
</dbReference>
<dbReference type="InterPro" id="IPR036388">
    <property type="entry name" value="WH-like_DNA-bd_sf"/>
</dbReference>
<dbReference type="Gene3D" id="1.10.10.10">
    <property type="entry name" value="Winged helix-like DNA-binding domain superfamily/Winged helix DNA-binding domain"/>
    <property type="match status" value="1"/>
</dbReference>
<protein>
    <submittedName>
        <fullName evidence="5">MarR family</fullName>
    </submittedName>
</protein>
<dbReference type="Pfam" id="PF12802">
    <property type="entry name" value="MarR_2"/>
    <property type="match status" value="1"/>
</dbReference>
<dbReference type="InterPro" id="IPR052362">
    <property type="entry name" value="HTH-GbsR_regulator"/>
</dbReference>
<dbReference type="KEGG" id="ahm:TL08_05310"/>
<evidence type="ECO:0000256" key="1">
    <source>
        <dbReference type="ARBA" id="ARBA00023015"/>
    </source>
</evidence>
<dbReference type="InterPro" id="IPR011991">
    <property type="entry name" value="ArsR-like_HTH"/>
</dbReference>
<dbReference type="PANTHER" id="PTHR38465:SF2">
    <property type="entry name" value="HTH-TYPE TRANSCRIPTIONAL REGULATOR MMPR5"/>
    <property type="match status" value="1"/>
</dbReference>
<dbReference type="EMBL" id="CP014859">
    <property type="protein sequence ID" value="AOS61889.1"/>
    <property type="molecule type" value="Genomic_DNA"/>
</dbReference>
<sequence>MNDPMQAAERLALTLTQGGMQRMTARVMSALLFADQETVTAGELADWLQISPGTVSTAIKNLVTVGLIERVPAPGSRREHFRFRDDAWTTLMSSKNSTLKVMQDAAQHGIDAAGEDSISGRRLIAMRDFYGYLMVELPKVIDRWNAERIERAGGD</sequence>
<evidence type="ECO:0000256" key="2">
    <source>
        <dbReference type="ARBA" id="ARBA00023125"/>
    </source>
</evidence>
<dbReference type="InterPro" id="IPR000835">
    <property type="entry name" value="HTH_MarR-typ"/>
</dbReference>
<keyword evidence="6" id="KW-1185">Reference proteome</keyword>
<dbReference type="GO" id="GO:0003700">
    <property type="term" value="F:DNA-binding transcription factor activity"/>
    <property type="evidence" value="ECO:0007669"/>
    <property type="project" value="InterPro"/>
</dbReference>
<name>A0AAC9MX51_9PSEU</name>
<feature type="domain" description="HTH marR-type" evidence="4">
    <location>
        <begin position="19"/>
        <end position="79"/>
    </location>
</feature>
<evidence type="ECO:0000313" key="5">
    <source>
        <dbReference type="EMBL" id="AOS61889.1"/>
    </source>
</evidence>
<dbReference type="PANTHER" id="PTHR38465">
    <property type="entry name" value="HTH-TYPE TRANSCRIPTIONAL REGULATOR MJ1563-RELATED"/>
    <property type="match status" value="1"/>
</dbReference>
<dbReference type="InterPro" id="IPR036390">
    <property type="entry name" value="WH_DNA-bd_sf"/>
</dbReference>
<dbReference type="RefSeq" id="WP_069847014.1">
    <property type="nucleotide sequence ID" value="NZ_CP014859.1"/>
</dbReference>
<reference evidence="6" key="1">
    <citation type="submission" date="2016-03" db="EMBL/GenBank/DDBJ databases">
        <title>Complete genome sequence of the type strain Actinoalloteichus hymeniacidonis DSM 45092.</title>
        <authorList>
            <person name="Schaffert L."/>
            <person name="Albersmeier A."/>
            <person name="Winkler A."/>
            <person name="Kalinowski J."/>
            <person name="Zotchev S."/>
            <person name="Ruckert C."/>
        </authorList>
    </citation>
    <scope>NUCLEOTIDE SEQUENCE [LARGE SCALE GENOMIC DNA]</scope>
    <source>
        <strain evidence="6">HPA177(T) (DSM 45092(T))</strain>
    </source>
</reference>
<evidence type="ECO:0000313" key="6">
    <source>
        <dbReference type="Proteomes" id="UP000095210"/>
    </source>
</evidence>
<keyword evidence="2" id="KW-0238">DNA-binding</keyword>
<keyword evidence="1" id="KW-0805">Transcription regulation</keyword>